<keyword evidence="4 5" id="KW-0472">Membrane</keyword>
<evidence type="ECO:0008006" key="8">
    <source>
        <dbReference type="Google" id="ProtNLM"/>
    </source>
</evidence>
<evidence type="ECO:0000313" key="7">
    <source>
        <dbReference type="Proteomes" id="UP000663937"/>
    </source>
</evidence>
<evidence type="ECO:0000256" key="3">
    <source>
        <dbReference type="ARBA" id="ARBA00022989"/>
    </source>
</evidence>
<keyword evidence="7" id="KW-1185">Reference proteome</keyword>
<protein>
    <recommendedName>
        <fullName evidence="8">Fumarate reductase subunit D</fullName>
    </recommendedName>
</protein>
<evidence type="ECO:0000256" key="4">
    <source>
        <dbReference type="ARBA" id="ARBA00023136"/>
    </source>
</evidence>
<dbReference type="AlphaFoldDB" id="A0A8A4ZG03"/>
<dbReference type="NCBIfam" id="NF003977">
    <property type="entry name" value="PRK05470.1-1"/>
    <property type="match status" value="1"/>
</dbReference>
<dbReference type="GO" id="GO:0006106">
    <property type="term" value="P:fumarate metabolic process"/>
    <property type="evidence" value="ECO:0007669"/>
    <property type="project" value="InterPro"/>
</dbReference>
<dbReference type="GO" id="GO:0016020">
    <property type="term" value="C:membrane"/>
    <property type="evidence" value="ECO:0007669"/>
    <property type="project" value="InterPro"/>
</dbReference>
<evidence type="ECO:0000256" key="1">
    <source>
        <dbReference type="ARBA" id="ARBA00022475"/>
    </source>
</evidence>
<dbReference type="RefSeq" id="WP_227425199.1">
    <property type="nucleotide sequence ID" value="NZ_CP071868.1"/>
</dbReference>
<dbReference type="Proteomes" id="UP000663937">
    <property type="component" value="Chromosome"/>
</dbReference>
<evidence type="ECO:0000313" key="6">
    <source>
        <dbReference type="EMBL" id="QTE30824.1"/>
    </source>
</evidence>
<evidence type="ECO:0000256" key="5">
    <source>
        <dbReference type="SAM" id="Phobius"/>
    </source>
</evidence>
<feature type="transmembrane region" description="Helical" evidence="5">
    <location>
        <begin position="57"/>
        <end position="76"/>
    </location>
</feature>
<dbReference type="EMBL" id="CP071868">
    <property type="protein sequence ID" value="QTE30824.1"/>
    <property type="molecule type" value="Genomic_DNA"/>
</dbReference>
<organism evidence="6 7">
    <name type="scientific">Pengzhenrongella sicca</name>
    <dbReference type="NCBI Taxonomy" id="2819238"/>
    <lineage>
        <taxon>Bacteria</taxon>
        <taxon>Bacillati</taxon>
        <taxon>Actinomycetota</taxon>
        <taxon>Actinomycetes</taxon>
        <taxon>Micrococcales</taxon>
        <taxon>Pengzhenrongella</taxon>
    </lineage>
</organism>
<evidence type="ECO:0000256" key="2">
    <source>
        <dbReference type="ARBA" id="ARBA00022692"/>
    </source>
</evidence>
<dbReference type="Pfam" id="PF02313">
    <property type="entry name" value="Fumarate_red_D"/>
    <property type="match status" value="1"/>
</dbReference>
<dbReference type="Gene3D" id="1.20.1300.10">
    <property type="entry name" value="Fumarate reductase/succinate dehydrogenase, transmembrane subunit"/>
    <property type="match status" value="1"/>
</dbReference>
<keyword evidence="3 5" id="KW-1133">Transmembrane helix</keyword>
<reference evidence="6" key="1">
    <citation type="submission" date="2021-03" db="EMBL/GenBank/DDBJ databases">
        <title>Pengzhenrongella sicca gen. nov., sp. nov., a new member of suborder Micrococcineae isolated from High-Arctic tundra soil.</title>
        <authorList>
            <person name="Peng F."/>
        </authorList>
    </citation>
    <scope>NUCLEOTIDE SEQUENCE</scope>
    <source>
        <strain evidence="6">LRZ-2</strain>
    </source>
</reference>
<accession>A0A8A4ZG03</accession>
<keyword evidence="2 5" id="KW-0812">Transmembrane</keyword>
<dbReference type="InterPro" id="IPR034804">
    <property type="entry name" value="SQR/QFR_C/D"/>
</dbReference>
<dbReference type="InterPro" id="IPR003418">
    <property type="entry name" value="Fumarate_red_D"/>
</dbReference>
<keyword evidence="1" id="KW-1003">Cell membrane</keyword>
<sequence length="119" mass="12673">MKQWEGRTNEPLLWSLFGGGGMLAVFTMPVLVLVFGVLVPFGGFGGAAGTYERMSGFITHPLVSFGVAIALGLVLWHCCHRTYHALHDLGLNPPEVVRAAIYGVALLTPAIGYSLCLAS</sequence>
<feature type="transmembrane region" description="Helical" evidence="5">
    <location>
        <begin position="96"/>
        <end position="118"/>
    </location>
</feature>
<dbReference type="KEGG" id="psic:J4E96_07805"/>
<feature type="transmembrane region" description="Helical" evidence="5">
    <location>
        <begin position="12"/>
        <end position="45"/>
    </location>
</feature>
<name>A0A8A4ZG03_9MICO</name>
<dbReference type="SUPFAM" id="SSF81343">
    <property type="entry name" value="Fumarate reductase respiratory complex transmembrane subunits"/>
    <property type="match status" value="1"/>
</dbReference>
<gene>
    <name evidence="6" type="ORF">J4E96_07805</name>
</gene>
<proteinExistence type="predicted"/>